<dbReference type="Pfam" id="PF00497">
    <property type="entry name" value="SBP_bac_3"/>
    <property type="match status" value="1"/>
</dbReference>
<organism evidence="2 3">
    <name type="scientific">Thalassomonas actiniarum</name>
    <dbReference type="NCBI Taxonomy" id="485447"/>
    <lineage>
        <taxon>Bacteria</taxon>
        <taxon>Pseudomonadati</taxon>
        <taxon>Pseudomonadota</taxon>
        <taxon>Gammaproteobacteria</taxon>
        <taxon>Alteromonadales</taxon>
        <taxon>Colwelliaceae</taxon>
        <taxon>Thalassomonas</taxon>
    </lineage>
</organism>
<dbReference type="KEGG" id="tact:SG35_008870"/>
<feature type="domain" description="Solute-binding protein family 3/N-terminal" evidence="1">
    <location>
        <begin position="35"/>
        <end position="244"/>
    </location>
</feature>
<sequence>MSIVTRLTNKILPQGLSLLLFMANPSLFAAPPLVLMTQEMPPYVIKHQGEITGASVDIIRALFQQAKLPYQIKILPWKRAYETAKNTSACIFPVQRSQQREAEFEWISPVLISQTAFYAVGADKTPLSSLHDAMAFSVGTYRGSAIEEYLLAMGFNVDSVSRDKANINKLLSGRIALWAADTLTAPYLLQQARVDTIKPLLVYFTSLRALACHASVGKASVNRLQQALKTLYKTGVIDEILSRYKTLYQVAATRP</sequence>
<evidence type="ECO:0000313" key="2">
    <source>
        <dbReference type="EMBL" id="WDE00722.1"/>
    </source>
</evidence>
<dbReference type="Gene3D" id="3.40.190.10">
    <property type="entry name" value="Periplasmic binding protein-like II"/>
    <property type="match status" value="2"/>
</dbReference>
<gene>
    <name evidence="2" type="ORF">SG35_008870</name>
</gene>
<reference evidence="2 3" key="1">
    <citation type="journal article" date="2015" name="Genome Announc.">
        <title>Draft Genome Sequences of Marine Isolates of Thalassomonas viridans and Thalassomonas actiniarum.</title>
        <authorList>
            <person name="Olonade I."/>
            <person name="van Zyl L.J."/>
            <person name="Trindade M."/>
        </authorList>
    </citation>
    <scope>NUCLEOTIDE SEQUENCE [LARGE SCALE GENOMIC DNA]</scope>
    <source>
        <strain evidence="2 3">A5K-106</strain>
    </source>
</reference>
<reference evidence="2 3" key="2">
    <citation type="journal article" date="2022" name="Mar. Drugs">
        <title>Bioassay-Guided Fractionation Leads to the Detection of Cholic Acid Generated by the Rare Thalassomonas sp.</title>
        <authorList>
            <person name="Pheiffer F."/>
            <person name="Schneider Y.K."/>
            <person name="Hansen E.H."/>
            <person name="Andersen J.H."/>
            <person name="Isaksson J."/>
            <person name="Busche T."/>
            <person name="R C."/>
            <person name="Kalinowski J."/>
            <person name="Zyl L.V."/>
            <person name="Trindade M."/>
        </authorList>
    </citation>
    <scope>NUCLEOTIDE SEQUENCE [LARGE SCALE GENOMIC DNA]</scope>
    <source>
        <strain evidence="2 3">A5K-106</strain>
    </source>
</reference>
<protein>
    <submittedName>
        <fullName evidence="2">Transporter substrate-binding domain-containing protein</fullName>
    </submittedName>
</protein>
<dbReference type="Proteomes" id="UP000032568">
    <property type="component" value="Chromosome"/>
</dbReference>
<dbReference type="PANTHER" id="PTHR38834:SF3">
    <property type="entry name" value="SOLUTE-BINDING PROTEIN FAMILY 3_N-TERMINAL DOMAIN-CONTAINING PROTEIN"/>
    <property type="match status" value="1"/>
</dbReference>
<keyword evidence="3" id="KW-1185">Reference proteome</keyword>
<evidence type="ECO:0000313" key="3">
    <source>
        <dbReference type="Proteomes" id="UP000032568"/>
    </source>
</evidence>
<dbReference type="InterPro" id="IPR001638">
    <property type="entry name" value="Solute-binding_3/MltF_N"/>
</dbReference>
<name>A0AAE9YW90_9GAMM</name>
<dbReference type="PANTHER" id="PTHR38834">
    <property type="entry name" value="PERIPLASMIC SUBSTRATE BINDING PROTEIN FAMILY 3"/>
    <property type="match status" value="1"/>
</dbReference>
<evidence type="ECO:0000259" key="1">
    <source>
        <dbReference type="Pfam" id="PF00497"/>
    </source>
</evidence>
<dbReference type="EMBL" id="CP059735">
    <property type="protein sequence ID" value="WDE00722.1"/>
    <property type="molecule type" value="Genomic_DNA"/>
</dbReference>
<dbReference type="RefSeq" id="WP_044830881.1">
    <property type="nucleotide sequence ID" value="NZ_CP059735.1"/>
</dbReference>
<proteinExistence type="predicted"/>
<accession>A0AAE9YW90</accession>
<dbReference type="AlphaFoldDB" id="A0AAE9YW90"/>
<dbReference type="SUPFAM" id="SSF53850">
    <property type="entry name" value="Periplasmic binding protein-like II"/>
    <property type="match status" value="1"/>
</dbReference>